<dbReference type="Proteomes" id="UP000215616">
    <property type="component" value="Unassembled WGS sequence"/>
</dbReference>
<accession>A0A258CU37</accession>
<reference evidence="2 3" key="1">
    <citation type="submission" date="2017-03" db="EMBL/GenBank/DDBJ databases">
        <title>Lifting the veil on microbial sulfur biogeochemistry in mining wastewaters.</title>
        <authorList>
            <person name="Kantor R.S."/>
            <person name="Colenbrander Nelson T."/>
            <person name="Marshall S."/>
            <person name="Bennett D."/>
            <person name="Apte S."/>
            <person name="Camacho D."/>
            <person name="Thomas B.C."/>
            <person name="Warren L.A."/>
            <person name="Banfield J.F."/>
        </authorList>
    </citation>
    <scope>NUCLEOTIDE SEQUENCE [LARGE SCALE GENOMIC DNA]</scope>
    <source>
        <strain evidence="2">32-67-7</strain>
    </source>
</reference>
<keyword evidence="1" id="KW-0004">4Fe-4S</keyword>
<comment type="cofactor">
    <cofactor evidence="1">
        <name>[4Fe-4S] cluster</name>
        <dbReference type="ChEBI" id="CHEBI:49883"/>
    </cofactor>
</comment>
<dbReference type="InterPro" id="IPR001539">
    <property type="entry name" value="Peptidase_U32"/>
</dbReference>
<keyword evidence="1" id="KW-0479">Metal-binding</keyword>
<feature type="binding site" evidence="1">
    <location>
        <position position="195"/>
    </location>
    <ligand>
        <name>[4Fe-4S] cluster</name>
        <dbReference type="ChEBI" id="CHEBI:49883"/>
    </ligand>
</feature>
<keyword evidence="1" id="KW-0408">Iron</keyword>
<dbReference type="PANTHER" id="PTHR30217:SF11">
    <property type="entry name" value="UBIQUINONE BIOSYNTHESIS PROTEIN UBIV"/>
    <property type="match status" value="1"/>
</dbReference>
<keyword evidence="1" id="KW-0831">Ubiquinone biosynthesis</keyword>
<protein>
    <recommendedName>
        <fullName evidence="1">Ubiquinone biosynthesis protein UbiV</fullName>
    </recommendedName>
</protein>
<comment type="pathway">
    <text evidence="1">Cofactor biosynthesis; ubiquinone biosynthesis.</text>
</comment>
<evidence type="ECO:0000256" key="1">
    <source>
        <dbReference type="HAMAP-Rule" id="MF_02233"/>
    </source>
</evidence>
<dbReference type="NCBIfam" id="NF011991">
    <property type="entry name" value="PRK15447.1"/>
    <property type="match status" value="1"/>
</dbReference>
<sequence length="302" mass="31649">MTRSRLELAIGPLLFNWPFERVAAFYDQIAREPAVDRVYLGEVVCGKRGPLLAQALAQAADTLAAAGKTVVWSTLALPALPRDRQAIAALSADPALVEINDMSGLAHRPAGAPFVAGPLLNIYNEAAAGELMARGCVRLCANIELSLPALAMLSAGCPGLEIELFAFGRLPLALSGRCYHARSRGLHKDNCQFVCDRDPDGLAVETLDHAGFLAVNGVQTLSHGVQVVDTPPEALRAAGVTALRLSPHSGDMAQIIAGFRAHADGLLSPGDLAARIRATNPPGPLVNGYAQGQAGARWMAAS</sequence>
<keyword evidence="1" id="KW-0411">Iron-sulfur</keyword>
<comment type="function">
    <text evidence="1">Required for O(2)-independent ubiquinone (coenzyme Q) biosynthesis. Together with UbiU, is essential for the C6-hydroxylation reaction in the oxygen-independent ubiquinone biosynthesis pathway.</text>
</comment>
<dbReference type="Pfam" id="PF01136">
    <property type="entry name" value="Peptidase_U32"/>
    <property type="match status" value="1"/>
</dbReference>
<gene>
    <name evidence="1" type="primary">ubiV</name>
    <name evidence="2" type="ORF">B7Z12_19070</name>
</gene>
<organism evidence="2 3">
    <name type="scientific">Caulobacter vibrioides</name>
    <name type="common">Caulobacter crescentus</name>
    <dbReference type="NCBI Taxonomy" id="155892"/>
    <lineage>
        <taxon>Bacteria</taxon>
        <taxon>Pseudomonadati</taxon>
        <taxon>Pseudomonadota</taxon>
        <taxon>Alphaproteobacteria</taxon>
        <taxon>Caulobacterales</taxon>
        <taxon>Caulobacteraceae</taxon>
        <taxon>Caulobacter</taxon>
    </lineage>
</organism>
<dbReference type="InterPro" id="IPR051454">
    <property type="entry name" value="RNA/ubiquinone_mod_enzymes"/>
</dbReference>
<comment type="similarity">
    <text evidence="1">Belongs to the peptidase U32 family. UbiV subfamily.</text>
</comment>
<comment type="caution">
    <text evidence="2">The sequence shown here is derived from an EMBL/GenBank/DDBJ whole genome shotgun (WGS) entry which is preliminary data.</text>
</comment>
<dbReference type="InterPro" id="IPR043693">
    <property type="entry name" value="UbiV"/>
</dbReference>
<feature type="binding site" evidence="1">
    <location>
        <position position="178"/>
    </location>
    <ligand>
        <name>[4Fe-4S] cluster</name>
        <dbReference type="ChEBI" id="CHEBI:49883"/>
    </ligand>
</feature>
<evidence type="ECO:0000313" key="2">
    <source>
        <dbReference type="EMBL" id="OYW98873.1"/>
    </source>
</evidence>
<dbReference type="HAMAP" id="MF_02233">
    <property type="entry name" value="UbiV"/>
    <property type="match status" value="1"/>
</dbReference>
<evidence type="ECO:0000313" key="3">
    <source>
        <dbReference type="Proteomes" id="UP000215616"/>
    </source>
</evidence>
<dbReference type="GO" id="GO:0006744">
    <property type="term" value="P:ubiquinone biosynthetic process"/>
    <property type="evidence" value="ECO:0007669"/>
    <property type="project" value="UniProtKB-UniRule"/>
</dbReference>
<dbReference type="GO" id="GO:0046872">
    <property type="term" value="F:metal ion binding"/>
    <property type="evidence" value="ECO:0007669"/>
    <property type="project" value="UniProtKB-KW"/>
</dbReference>
<dbReference type="GO" id="GO:0051539">
    <property type="term" value="F:4 iron, 4 sulfur cluster binding"/>
    <property type="evidence" value="ECO:0007669"/>
    <property type="project" value="UniProtKB-UniRule"/>
</dbReference>
<feature type="binding site" evidence="1">
    <location>
        <position position="191"/>
    </location>
    <ligand>
        <name>[4Fe-4S] cluster</name>
        <dbReference type="ChEBI" id="CHEBI:49883"/>
    </ligand>
</feature>
<dbReference type="UniPathway" id="UPA00232"/>
<name>A0A258CU37_CAUVI</name>
<proteinExistence type="inferred from homology"/>
<feature type="binding site" evidence="1">
    <location>
        <position position="45"/>
    </location>
    <ligand>
        <name>[4Fe-4S] cluster</name>
        <dbReference type="ChEBI" id="CHEBI:49883"/>
    </ligand>
</feature>
<dbReference type="PANTHER" id="PTHR30217">
    <property type="entry name" value="PEPTIDASE U32 FAMILY"/>
    <property type="match status" value="1"/>
</dbReference>
<comment type="subunit">
    <text evidence="1">Forms a heterodimer with UbiU.</text>
</comment>
<dbReference type="AlphaFoldDB" id="A0A258CU37"/>
<dbReference type="EMBL" id="NCDQ01000456">
    <property type="protein sequence ID" value="OYW98873.1"/>
    <property type="molecule type" value="Genomic_DNA"/>
</dbReference>